<protein>
    <recommendedName>
        <fullName evidence="11">Nuclear envelope integral membrane protein 1</fullName>
    </recommendedName>
</protein>
<evidence type="ECO:0000256" key="7">
    <source>
        <dbReference type="ARBA" id="ARBA00023242"/>
    </source>
</evidence>
<comment type="subcellular location">
    <subcellularLocation>
        <location evidence="1">Nucleus inner membrane</location>
        <topology evidence="1">Multi-pass membrane protein</topology>
        <orientation evidence="1">Nucleoplasmic side</orientation>
    </subcellularLocation>
</comment>
<dbReference type="Proteomes" id="UP001497623">
    <property type="component" value="Unassembled WGS sequence"/>
</dbReference>
<keyword evidence="7" id="KW-0539">Nucleus</keyword>
<dbReference type="PANTHER" id="PTHR13598:SF1">
    <property type="entry name" value="AT07567P-RELATED"/>
    <property type="match status" value="1"/>
</dbReference>
<dbReference type="Pfam" id="PF10225">
    <property type="entry name" value="NEMP"/>
    <property type="match status" value="1"/>
</dbReference>
<evidence type="ECO:0000256" key="4">
    <source>
        <dbReference type="ARBA" id="ARBA00022729"/>
    </source>
</evidence>
<gene>
    <name evidence="9" type="ORF">MNOR_LOCUS13650</name>
</gene>
<feature type="transmembrane region" description="Helical" evidence="8">
    <location>
        <begin position="208"/>
        <end position="228"/>
    </location>
</feature>
<evidence type="ECO:0000256" key="1">
    <source>
        <dbReference type="ARBA" id="ARBA00004575"/>
    </source>
</evidence>
<feature type="transmembrane region" description="Helical" evidence="8">
    <location>
        <begin position="147"/>
        <end position="168"/>
    </location>
</feature>
<dbReference type="PANTHER" id="PTHR13598">
    <property type="entry name" value="AT07567P-RELATED"/>
    <property type="match status" value="1"/>
</dbReference>
<reference evidence="9 10" key="1">
    <citation type="submission" date="2024-05" db="EMBL/GenBank/DDBJ databases">
        <authorList>
            <person name="Wallberg A."/>
        </authorList>
    </citation>
    <scope>NUCLEOTIDE SEQUENCE [LARGE SCALE GENOMIC DNA]</scope>
</reference>
<evidence type="ECO:0000256" key="6">
    <source>
        <dbReference type="ARBA" id="ARBA00023136"/>
    </source>
</evidence>
<feature type="transmembrane region" description="Helical" evidence="8">
    <location>
        <begin position="175"/>
        <end position="196"/>
    </location>
</feature>
<organism evidence="9 10">
    <name type="scientific">Meganyctiphanes norvegica</name>
    <name type="common">Northern krill</name>
    <name type="synonym">Thysanopoda norvegica</name>
    <dbReference type="NCBI Taxonomy" id="48144"/>
    <lineage>
        <taxon>Eukaryota</taxon>
        <taxon>Metazoa</taxon>
        <taxon>Ecdysozoa</taxon>
        <taxon>Arthropoda</taxon>
        <taxon>Crustacea</taxon>
        <taxon>Multicrustacea</taxon>
        <taxon>Malacostraca</taxon>
        <taxon>Eumalacostraca</taxon>
        <taxon>Eucarida</taxon>
        <taxon>Euphausiacea</taxon>
        <taxon>Euphausiidae</taxon>
        <taxon>Meganyctiphanes</taxon>
    </lineage>
</organism>
<evidence type="ECO:0000313" key="10">
    <source>
        <dbReference type="Proteomes" id="UP001497623"/>
    </source>
</evidence>
<name>A0AAV2QN58_MEGNR</name>
<keyword evidence="6 8" id="KW-0472">Membrane</keyword>
<evidence type="ECO:0000256" key="3">
    <source>
        <dbReference type="ARBA" id="ARBA00022692"/>
    </source>
</evidence>
<feature type="transmembrane region" description="Helical" evidence="8">
    <location>
        <begin position="121"/>
        <end position="141"/>
    </location>
</feature>
<evidence type="ECO:0008006" key="11">
    <source>
        <dbReference type="Google" id="ProtNLM"/>
    </source>
</evidence>
<dbReference type="InterPro" id="IPR019358">
    <property type="entry name" value="NEMP_fam"/>
</dbReference>
<sequence length="383" mass="45443">MVNWDMDHHLLEAGTDIVLGNSGRISRLEVFCYQGENKTLSSLFKSAELYLKINSDSFENYEANSSNLVWSQYNKEYWPSFSIWKKKKQKVHELDLYTRTCVGISTTEKYRVTMKVKRIDFVRFFCFCIGLVMFYTANLLAENAILEYIFGIILGIFAPLIITVYGLLYYIPKKFGAASTIITSWVLLFYIVKYFWKYGLNMIKLQPHICVVYIHVMILLSIIVLYNYKPMRIQWFARCIQWMIMGLASALVYKSSQYHKAIIAIIQIMIFYHNIYEWLEIKLRTYFYQLTSRRRKLISKEEYIEQGYTETRKALKELRKFCQSPECDTWNIISKVSRPQRLADFVDGGPHLQDDEIMLHRSEILLRSQDENEDKSLWNEYGI</sequence>
<keyword evidence="10" id="KW-1185">Reference proteome</keyword>
<keyword evidence="5 8" id="KW-1133">Transmembrane helix</keyword>
<keyword evidence="3 8" id="KW-0812">Transmembrane</keyword>
<evidence type="ECO:0000256" key="2">
    <source>
        <dbReference type="ARBA" id="ARBA00005748"/>
    </source>
</evidence>
<dbReference type="GO" id="GO:0005637">
    <property type="term" value="C:nuclear inner membrane"/>
    <property type="evidence" value="ECO:0007669"/>
    <property type="project" value="UniProtKB-SubCell"/>
</dbReference>
<keyword evidence="4" id="KW-0732">Signal</keyword>
<feature type="transmembrane region" description="Helical" evidence="8">
    <location>
        <begin position="235"/>
        <end position="252"/>
    </location>
</feature>
<dbReference type="EMBL" id="CAXKWB010007893">
    <property type="protein sequence ID" value="CAL4088867.1"/>
    <property type="molecule type" value="Genomic_DNA"/>
</dbReference>
<dbReference type="AlphaFoldDB" id="A0AAV2QN58"/>
<comment type="caution">
    <text evidence="9">The sequence shown here is derived from an EMBL/GenBank/DDBJ whole genome shotgun (WGS) entry which is preliminary data.</text>
</comment>
<comment type="similarity">
    <text evidence="2">Belongs to the NEMP family.</text>
</comment>
<evidence type="ECO:0000313" key="9">
    <source>
        <dbReference type="EMBL" id="CAL4088867.1"/>
    </source>
</evidence>
<proteinExistence type="inferred from homology"/>
<evidence type="ECO:0000256" key="8">
    <source>
        <dbReference type="SAM" id="Phobius"/>
    </source>
</evidence>
<accession>A0AAV2QN58</accession>
<evidence type="ECO:0000256" key="5">
    <source>
        <dbReference type="ARBA" id="ARBA00022989"/>
    </source>
</evidence>
<feature type="transmembrane region" description="Helical" evidence="8">
    <location>
        <begin position="258"/>
        <end position="276"/>
    </location>
</feature>